<evidence type="ECO:0000313" key="1">
    <source>
        <dbReference type="EMBL" id="QAS52915.1"/>
    </source>
</evidence>
<organism evidence="1 2">
    <name type="scientific">Halobacillus litoralis</name>
    <dbReference type="NCBI Taxonomy" id="45668"/>
    <lineage>
        <taxon>Bacteria</taxon>
        <taxon>Bacillati</taxon>
        <taxon>Bacillota</taxon>
        <taxon>Bacilli</taxon>
        <taxon>Bacillales</taxon>
        <taxon>Bacillaceae</taxon>
        <taxon>Halobacillus</taxon>
    </lineage>
</organism>
<name>A0A410ME26_9BACI</name>
<dbReference type="OrthoDB" id="9930670at2"/>
<protein>
    <submittedName>
        <fullName evidence="1">Uncharacterized protein</fullName>
    </submittedName>
</protein>
<accession>A0A410ME26</accession>
<gene>
    <name evidence="1" type="ORF">HLI_12275</name>
</gene>
<dbReference type="EMBL" id="CP026118">
    <property type="protein sequence ID" value="QAS52915.1"/>
    <property type="molecule type" value="Genomic_DNA"/>
</dbReference>
<dbReference type="AlphaFoldDB" id="A0A410ME26"/>
<dbReference type="KEGG" id="hli:HLI_12275"/>
<dbReference type="RefSeq" id="WP_128525194.1">
    <property type="nucleotide sequence ID" value="NZ_CANLVY010000001.1"/>
</dbReference>
<dbReference type="Proteomes" id="UP000287756">
    <property type="component" value="Chromosome"/>
</dbReference>
<proteinExistence type="predicted"/>
<evidence type="ECO:0000313" key="2">
    <source>
        <dbReference type="Proteomes" id="UP000287756"/>
    </source>
</evidence>
<sequence>MNKPLEVASIAKIQGSQQVKKRPSVYDEGFAEMFDKDRFVDGIPLDELGRHLRRTKKYGKLNRRQK</sequence>
<reference evidence="1 2" key="1">
    <citation type="submission" date="2018-01" db="EMBL/GenBank/DDBJ databases">
        <title>The whole genome sequencing and assembly of Halobacillus litoralis ERB031 strain.</title>
        <authorList>
            <person name="Lee S.-J."/>
            <person name="Park M.-K."/>
            <person name="Kim J.-Y."/>
            <person name="Lee Y.-J."/>
            <person name="Yi H."/>
            <person name="Bahn Y.-S."/>
            <person name="Kim J.F."/>
            <person name="Lee D.-W."/>
        </authorList>
    </citation>
    <scope>NUCLEOTIDE SEQUENCE [LARGE SCALE GENOMIC DNA]</scope>
    <source>
        <strain evidence="1 2">ERB 031</strain>
    </source>
</reference>